<feature type="compositionally biased region" description="Gly residues" evidence="4">
    <location>
        <begin position="135"/>
        <end position="167"/>
    </location>
</feature>
<comment type="subcellular location">
    <subcellularLocation>
        <location evidence="1">Membrane</location>
        <topology evidence="1">Multi-pass membrane protein</topology>
    </subcellularLocation>
</comment>
<organism evidence="6 7">
    <name type="scientific">Petromyzon marinus</name>
    <name type="common">Sea lamprey</name>
    <dbReference type="NCBI Taxonomy" id="7757"/>
    <lineage>
        <taxon>Eukaryota</taxon>
        <taxon>Metazoa</taxon>
        <taxon>Chordata</taxon>
        <taxon>Craniata</taxon>
        <taxon>Vertebrata</taxon>
        <taxon>Cyclostomata</taxon>
        <taxon>Hyperoartia</taxon>
        <taxon>Petromyzontiformes</taxon>
        <taxon>Petromyzontidae</taxon>
        <taxon>Petromyzon</taxon>
    </lineage>
</organism>
<dbReference type="GO" id="GO:0004100">
    <property type="term" value="F:chitin synthase activity"/>
    <property type="evidence" value="ECO:0007669"/>
    <property type="project" value="InterPro"/>
</dbReference>
<keyword evidence="3 5" id="KW-0472">Membrane</keyword>
<dbReference type="Proteomes" id="UP001318040">
    <property type="component" value="Unplaced"/>
</dbReference>
<dbReference type="PANTHER" id="PTHR22914:SF42">
    <property type="entry name" value="CHITIN SYNTHASE"/>
    <property type="match status" value="1"/>
</dbReference>
<keyword evidence="5" id="KW-1133">Transmembrane helix</keyword>
<sequence length="198" mass="21597">MISKYLKPLEENPEHKEKIKRDLYNMRNKVTFIYFMINAVWLVATIALQLVGTQLFISFPKLGGSASEVVRLSVPPLSFMFLVTFATMLLIQFIAMIYHRIYTLLHMMSYVSPVKAPEEPADEFQTSDNEAFEGGRGIGDGDGGGDGGVGGGGVGGGGAKGRIGVGGSPTDFSDSDSEVHLEFSECREERYGVDASLW</sequence>
<evidence type="ECO:0000313" key="7">
    <source>
        <dbReference type="RefSeq" id="XP_032801468.1"/>
    </source>
</evidence>
<feature type="region of interest" description="Disordered" evidence="4">
    <location>
        <begin position="135"/>
        <end position="179"/>
    </location>
</feature>
<dbReference type="PANTHER" id="PTHR22914">
    <property type="entry name" value="CHITIN SYNTHASE"/>
    <property type="match status" value="1"/>
</dbReference>
<dbReference type="InterPro" id="IPR004835">
    <property type="entry name" value="Chitin_synth"/>
</dbReference>
<reference evidence="7" key="1">
    <citation type="submission" date="2025-08" db="UniProtKB">
        <authorList>
            <consortium name="RefSeq"/>
        </authorList>
    </citation>
    <scope>IDENTIFICATION</scope>
    <source>
        <tissue evidence="7">Sperm</tissue>
    </source>
</reference>
<evidence type="ECO:0000256" key="2">
    <source>
        <dbReference type="ARBA" id="ARBA00022692"/>
    </source>
</evidence>
<accession>A0AAJ7SMZ0</accession>
<dbReference type="GO" id="GO:0006031">
    <property type="term" value="P:chitin biosynthetic process"/>
    <property type="evidence" value="ECO:0007669"/>
    <property type="project" value="TreeGrafter"/>
</dbReference>
<proteinExistence type="predicted"/>
<evidence type="ECO:0000256" key="4">
    <source>
        <dbReference type="SAM" id="MobiDB-lite"/>
    </source>
</evidence>
<evidence type="ECO:0000256" key="5">
    <source>
        <dbReference type="SAM" id="Phobius"/>
    </source>
</evidence>
<dbReference type="AlphaFoldDB" id="A0AAJ7SMZ0"/>
<feature type="transmembrane region" description="Helical" evidence="5">
    <location>
        <begin position="30"/>
        <end position="57"/>
    </location>
</feature>
<name>A0AAJ7SMZ0_PETMA</name>
<evidence type="ECO:0000313" key="6">
    <source>
        <dbReference type="Proteomes" id="UP001318040"/>
    </source>
</evidence>
<dbReference type="RefSeq" id="XP_032801468.1">
    <property type="nucleotide sequence ID" value="XM_032945577.1"/>
</dbReference>
<dbReference type="GO" id="GO:0071944">
    <property type="term" value="C:cell periphery"/>
    <property type="evidence" value="ECO:0007669"/>
    <property type="project" value="TreeGrafter"/>
</dbReference>
<keyword evidence="2 5" id="KW-0812">Transmembrane</keyword>
<dbReference type="GO" id="GO:0016020">
    <property type="term" value="C:membrane"/>
    <property type="evidence" value="ECO:0007669"/>
    <property type="project" value="UniProtKB-SubCell"/>
</dbReference>
<protein>
    <submittedName>
        <fullName evidence="7">Chitin synthase-like</fullName>
    </submittedName>
</protein>
<dbReference type="KEGG" id="pmrn:116938460"/>
<feature type="transmembrane region" description="Helical" evidence="5">
    <location>
        <begin position="77"/>
        <end position="98"/>
    </location>
</feature>
<gene>
    <name evidence="7" type="primary">LOC116938460</name>
</gene>
<evidence type="ECO:0000256" key="3">
    <source>
        <dbReference type="ARBA" id="ARBA00023136"/>
    </source>
</evidence>
<evidence type="ECO:0000256" key="1">
    <source>
        <dbReference type="ARBA" id="ARBA00004141"/>
    </source>
</evidence>
<keyword evidence="6" id="KW-1185">Reference proteome</keyword>